<dbReference type="PANTHER" id="PTHR18934">
    <property type="entry name" value="ATP-DEPENDENT RNA HELICASE"/>
    <property type="match status" value="1"/>
</dbReference>
<dbReference type="Gene3D" id="1.25.40.20">
    <property type="entry name" value="Ankyrin repeat-containing domain"/>
    <property type="match status" value="1"/>
</dbReference>
<evidence type="ECO:0000256" key="9">
    <source>
        <dbReference type="PROSITE-ProRule" id="PRU00023"/>
    </source>
</evidence>
<evidence type="ECO:0000256" key="4">
    <source>
        <dbReference type="ARBA" id="ARBA00022806"/>
    </source>
</evidence>
<dbReference type="SMART" id="SM00248">
    <property type="entry name" value="ANK"/>
    <property type="match status" value="2"/>
</dbReference>
<dbReference type="SUPFAM" id="SSF82708">
    <property type="entry name" value="R3H domain"/>
    <property type="match status" value="1"/>
</dbReference>
<comment type="subcellular location">
    <subcellularLocation>
        <location evidence="1">Nucleus</location>
    </subcellularLocation>
</comment>
<dbReference type="InterPro" id="IPR048333">
    <property type="entry name" value="HA2_WH"/>
</dbReference>
<dbReference type="InterPro" id="IPR014001">
    <property type="entry name" value="Helicase_ATP-bd"/>
</dbReference>
<feature type="region of interest" description="Disordered" evidence="10">
    <location>
        <begin position="146"/>
        <end position="224"/>
    </location>
</feature>
<dbReference type="InterPro" id="IPR036770">
    <property type="entry name" value="Ankyrin_rpt-contain_sf"/>
</dbReference>
<dbReference type="Pfam" id="PF12796">
    <property type="entry name" value="Ank_2"/>
    <property type="match status" value="1"/>
</dbReference>
<evidence type="ECO:0000256" key="2">
    <source>
        <dbReference type="ARBA" id="ARBA00022741"/>
    </source>
</evidence>
<feature type="repeat" description="ANK" evidence="9">
    <location>
        <begin position="528"/>
        <end position="560"/>
    </location>
</feature>
<feature type="compositionally biased region" description="Gly residues" evidence="10">
    <location>
        <begin position="22"/>
        <end position="38"/>
    </location>
</feature>
<feature type="domain" description="Helicase C-terminal" evidence="13">
    <location>
        <begin position="617"/>
        <end position="804"/>
    </location>
</feature>
<keyword evidence="4" id="KW-0347">Helicase</keyword>
<name>A0A2P6V2E3_9CHLO</name>
<dbReference type="SUPFAM" id="SSF52540">
    <property type="entry name" value="P-loop containing nucleoside triphosphate hydrolases"/>
    <property type="match status" value="2"/>
</dbReference>
<accession>A0A2P6V2E3</accession>
<organism evidence="14 15">
    <name type="scientific">Micractinium conductrix</name>
    <dbReference type="NCBI Taxonomy" id="554055"/>
    <lineage>
        <taxon>Eukaryota</taxon>
        <taxon>Viridiplantae</taxon>
        <taxon>Chlorophyta</taxon>
        <taxon>core chlorophytes</taxon>
        <taxon>Trebouxiophyceae</taxon>
        <taxon>Chlorellales</taxon>
        <taxon>Chlorellaceae</taxon>
        <taxon>Chlorella clade</taxon>
        <taxon>Micractinium</taxon>
    </lineage>
</organism>
<dbReference type="PROSITE" id="PS51192">
    <property type="entry name" value="HELICASE_ATP_BIND_1"/>
    <property type="match status" value="1"/>
</dbReference>
<dbReference type="InterPro" id="IPR002110">
    <property type="entry name" value="Ankyrin_rpt"/>
</dbReference>
<dbReference type="FunFam" id="1.20.120.1080:FF:000002">
    <property type="entry name" value="Putative ATP-dependent RNA helicase DHX36"/>
    <property type="match status" value="1"/>
</dbReference>
<dbReference type="Gene3D" id="1.20.120.1080">
    <property type="match status" value="1"/>
</dbReference>
<dbReference type="GO" id="GO:0005524">
    <property type="term" value="F:ATP binding"/>
    <property type="evidence" value="ECO:0007669"/>
    <property type="project" value="UniProtKB-KW"/>
</dbReference>
<dbReference type="CDD" id="cd17917">
    <property type="entry name" value="DEXHc_RHA-like"/>
    <property type="match status" value="1"/>
</dbReference>
<proteinExistence type="inferred from homology"/>
<dbReference type="InterPro" id="IPR011545">
    <property type="entry name" value="DEAD/DEAH_box_helicase_dom"/>
</dbReference>
<dbReference type="Gene3D" id="3.30.1370.50">
    <property type="entry name" value="R3H-like domain"/>
    <property type="match status" value="1"/>
</dbReference>
<dbReference type="SMART" id="SM00393">
    <property type="entry name" value="R3H"/>
    <property type="match status" value="1"/>
</dbReference>
<dbReference type="Proteomes" id="UP000239649">
    <property type="component" value="Unassembled WGS sequence"/>
</dbReference>
<dbReference type="Pfam" id="PF07717">
    <property type="entry name" value="OB_NTP_bind"/>
    <property type="match status" value="1"/>
</dbReference>
<dbReference type="SUPFAM" id="SSF48403">
    <property type="entry name" value="Ankyrin repeat"/>
    <property type="match status" value="1"/>
</dbReference>
<evidence type="ECO:0000259" key="12">
    <source>
        <dbReference type="PROSITE" id="PS51192"/>
    </source>
</evidence>
<evidence type="ECO:0000256" key="10">
    <source>
        <dbReference type="SAM" id="MobiDB-lite"/>
    </source>
</evidence>
<dbReference type="InterPro" id="IPR011709">
    <property type="entry name" value="DEAD-box_helicase_OB_fold"/>
</dbReference>
<dbReference type="Gene3D" id="3.40.50.300">
    <property type="entry name" value="P-loop containing nucleotide triphosphate hydrolases"/>
    <property type="match status" value="2"/>
</dbReference>
<comment type="caution">
    <text evidence="14">The sequence shown here is derived from an EMBL/GenBank/DDBJ whole genome shotgun (WGS) entry which is preliminary data.</text>
</comment>
<feature type="domain" description="R3H" evidence="11">
    <location>
        <begin position="47"/>
        <end position="110"/>
    </location>
</feature>
<protein>
    <submittedName>
        <fullName evidence="14">ATP-dependent RNA helicase DHX36-like</fullName>
    </submittedName>
</protein>
<dbReference type="Pfam" id="PF21010">
    <property type="entry name" value="HA2_C"/>
    <property type="match status" value="1"/>
</dbReference>
<dbReference type="InterPro" id="IPR007502">
    <property type="entry name" value="Helicase-assoc_dom"/>
</dbReference>
<dbReference type="STRING" id="554055.A0A2P6V2E3"/>
<dbReference type="EMBL" id="LHPF02000039">
    <property type="protein sequence ID" value="PSC68265.1"/>
    <property type="molecule type" value="Genomic_DNA"/>
</dbReference>
<comment type="similarity">
    <text evidence="8">Belongs to the DExH box helicase family.</text>
</comment>
<evidence type="ECO:0000313" key="14">
    <source>
        <dbReference type="EMBL" id="PSC68265.1"/>
    </source>
</evidence>
<dbReference type="SMART" id="SM00490">
    <property type="entry name" value="HELICc"/>
    <property type="match status" value="1"/>
</dbReference>
<keyword evidence="2" id="KW-0547">Nucleotide-binding</keyword>
<dbReference type="PROSITE" id="PS50297">
    <property type="entry name" value="ANK_REP_REGION"/>
    <property type="match status" value="1"/>
</dbReference>
<reference evidence="14 15" key="1">
    <citation type="journal article" date="2018" name="Plant J.">
        <title>Genome sequences of Chlorella sorokiniana UTEX 1602 and Micractinium conductrix SAG 241.80: implications to maltose excretion by a green alga.</title>
        <authorList>
            <person name="Arriola M.B."/>
            <person name="Velmurugan N."/>
            <person name="Zhang Y."/>
            <person name="Plunkett M.H."/>
            <person name="Hondzo H."/>
            <person name="Barney B.M."/>
        </authorList>
    </citation>
    <scope>NUCLEOTIDE SEQUENCE [LARGE SCALE GENOMIC DNA]</scope>
    <source>
        <strain evidence="14 15">SAG 241.80</strain>
    </source>
</reference>
<feature type="domain" description="Helicase ATP-binding" evidence="12">
    <location>
        <begin position="261"/>
        <end position="428"/>
    </location>
</feature>
<evidence type="ECO:0000256" key="6">
    <source>
        <dbReference type="ARBA" id="ARBA00022884"/>
    </source>
</evidence>
<gene>
    <name evidence="14" type="ORF">C2E20_8098</name>
</gene>
<evidence type="ECO:0000256" key="7">
    <source>
        <dbReference type="ARBA" id="ARBA00023242"/>
    </source>
</evidence>
<feature type="region of interest" description="Disordered" evidence="10">
    <location>
        <begin position="1"/>
        <end position="48"/>
    </location>
</feature>
<keyword evidence="6" id="KW-0694">RNA-binding</keyword>
<evidence type="ECO:0000256" key="8">
    <source>
        <dbReference type="ARBA" id="ARBA00060772"/>
    </source>
</evidence>
<evidence type="ECO:0000256" key="3">
    <source>
        <dbReference type="ARBA" id="ARBA00022801"/>
    </source>
</evidence>
<dbReference type="InterPro" id="IPR036867">
    <property type="entry name" value="R3H_dom_sf"/>
</dbReference>
<evidence type="ECO:0000259" key="11">
    <source>
        <dbReference type="PROSITE" id="PS51061"/>
    </source>
</evidence>
<dbReference type="PROSITE" id="PS50088">
    <property type="entry name" value="ANK_REPEAT"/>
    <property type="match status" value="1"/>
</dbReference>
<dbReference type="InterPro" id="IPR001650">
    <property type="entry name" value="Helicase_C-like"/>
</dbReference>
<feature type="compositionally biased region" description="Basic and acidic residues" evidence="10">
    <location>
        <begin position="9"/>
        <end position="21"/>
    </location>
</feature>
<dbReference type="GO" id="GO:0003677">
    <property type="term" value="F:DNA binding"/>
    <property type="evidence" value="ECO:0007669"/>
    <property type="project" value="UniProtKB-ARBA"/>
</dbReference>
<evidence type="ECO:0000259" key="13">
    <source>
        <dbReference type="PROSITE" id="PS51194"/>
    </source>
</evidence>
<keyword evidence="9" id="KW-0040">ANK repeat</keyword>
<dbReference type="GO" id="GO:0004386">
    <property type="term" value="F:helicase activity"/>
    <property type="evidence" value="ECO:0007669"/>
    <property type="project" value="UniProtKB-KW"/>
</dbReference>
<sequence length="1353" mass="145402">MSGRGWRGGRAEGRGGGRGDGRGGWPPSGGGGRGGGRLRPGQRPVAETMRLTIAEQLELFQRSDEQEYKFPPGLSNHDRAVVHAECKRYGFTSKSHGKGETRAVTVYKPRRRVADADPALELPLGPASLVSLKTYFQAHPPTDAELSSISGVGQEGDLGAAYGTGEAGSSEEDEEEEEEGEGGEGGNGAEAAAAAPAPAAPPGLKPGRFRRGGGKHAAEFSAQEVERRRGLWEQRIQRPEMQPLIAAREVLPIASYREQIVAALDSSQVVLIAGETGCGKTTQVPQYILEDAWYRGKGCRVVCTQPRRISAVSVADRVAAERGEPAGNNVGYTIRLDSKGGPSSSLMFCTNGVLLRMLTGMGREPLAHVTHLVVDEIHERDRFADFLLILVRDLLPAHPHLRVVLMSATLHVDLFSGYFGGCPVVRVPGFTHPVEDYYLEQVLQLTGYQEAAVQQVGGLTGGSGAARGADPAARLPAAERQQIEAAIEAAFTQGSYEAFEVLLEVTGAAGADDMAAGAPGVDVVHSTKGATALMAAAVHGRADVVSTLLSNGADPTAALPGGKTARDLAEMYGHEGVVEALDEYREQAVTAEELANAALALSAYQASTDADEVDLGLTEALLQYICEEGVFKKAGGGAAGEPQVMGAVLIFLPGWDEIVRLKDRLESGPAFGSSRYQLLPLHSLVAPAEQRRVFVRPPVGVRKIVLATNIAETAITIDDVVVVINSGRLKEKSYDPYTNVSTLMSTWISRASERQRRGRAGRCQPGVCFHMYSKQRSEALADFQLPELQRSPLDEMCLQVKLLETPGQPRISIAEFLGKAVEPPLAQTVASAIQLLEDIGALGEGERLTGLGRHLAALPLPPALGKLLLYGVLFSCLDPLLTVACCMAYRDPWVLPADADARQQASLIRARLSTDAGGASDHLATIRAYNQWKGACAKGTDRGYCSHNFLSPATMNMINGMRQQLLSELTSRGFVQSLESASRNAQRSDLVRAVLACGFYPQVSRLLPLPPNDRKARTSVMTRKGEKVRIHPASINAKLSVPAPEEGEPGHAAMLFFDEIMRGDAFMYMKSCTAMHPHPLLLVAAHVYMAEDREEEEEEEEEVERGIATYMEGVQLNDGSRLPGPSGRLEASTALLVVDRWLRFRVPLAAVAHLLCLRLRLAEAFAARVRHPHVALPAALEGALGAASQLFLQESEAALRGDVFLGTSYAPPGAGIASGGGGGGRFGGRFGGGGSYGRGGGSYGRVEHKDMVRNEGRYGISDYLRFVQDVQKAYPQIWVKPTQFGVVDDTTLFAAFEGRATSHTPVFKGVDLFHFDEGANHITEVEVFRSNWLGAQGHNERKAQREERERTKK</sequence>
<dbReference type="InterPro" id="IPR027417">
    <property type="entry name" value="P-loop_NTPase"/>
</dbReference>
<dbReference type="FunFam" id="3.40.50.300:FF:000526">
    <property type="entry name" value="DExH-box ATP-dependent RNA helicase DExH3"/>
    <property type="match status" value="1"/>
</dbReference>
<evidence type="ECO:0000256" key="5">
    <source>
        <dbReference type="ARBA" id="ARBA00022840"/>
    </source>
</evidence>
<keyword evidence="3" id="KW-0378">Hydrolase</keyword>
<dbReference type="GO" id="GO:0016787">
    <property type="term" value="F:hydrolase activity"/>
    <property type="evidence" value="ECO:0007669"/>
    <property type="project" value="UniProtKB-KW"/>
</dbReference>
<dbReference type="PANTHER" id="PTHR18934:SF213">
    <property type="entry name" value="3'-5' RNA HELICASE YTHDC2"/>
    <property type="match status" value="1"/>
</dbReference>
<dbReference type="Pfam" id="PF04408">
    <property type="entry name" value="WHD_HA2"/>
    <property type="match status" value="1"/>
</dbReference>
<dbReference type="CDD" id="cd18791">
    <property type="entry name" value="SF2_C_RHA"/>
    <property type="match status" value="1"/>
</dbReference>
<feature type="compositionally biased region" description="Acidic residues" evidence="10">
    <location>
        <begin position="169"/>
        <end position="182"/>
    </location>
</feature>
<evidence type="ECO:0000256" key="1">
    <source>
        <dbReference type="ARBA" id="ARBA00004123"/>
    </source>
</evidence>
<keyword evidence="5" id="KW-0067">ATP-binding</keyword>
<dbReference type="SMART" id="SM00487">
    <property type="entry name" value="DEXDc"/>
    <property type="match status" value="1"/>
</dbReference>
<dbReference type="InterPro" id="IPR001374">
    <property type="entry name" value="R3H_dom"/>
</dbReference>
<dbReference type="Pfam" id="PF00270">
    <property type="entry name" value="DEAD"/>
    <property type="match status" value="1"/>
</dbReference>
<keyword evidence="7" id="KW-0539">Nucleus</keyword>
<dbReference type="GO" id="GO:0003723">
    <property type="term" value="F:RNA binding"/>
    <property type="evidence" value="ECO:0007669"/>
    <property type="project" value="UniProtKB-KW"/>
</dbReference>
<dbReference type="PROSITE" id="PS51194">
    <property type="entry name" value="HELICASE_CTER"/>
    <property type="match status" value="1"/>
</dbReference>
<dbReference type="SMART" id="SM00847">
    <property type="entry name" value="HA2"/>
    <property type="match status" value="1"/>
</dbReference>
<dbReference type="Pfam" id="PF01424">
    <property type="entry name" value="R3H"/>
    <property type="match status" value="1"/>
</dbReference>
<dbReference type="FunFam" id="3.30.1370.50:FF:000002">
    <property type="entry name" value="Immunoglobulin mu DNA-binding protein 2"/>
    <property type="match status" value="1"/>
</dbReference>
<evidence type="ECO:0000313" key="15">
    <source>
        <dbReference type="Proteomes" id="UP000239649"/>
    </source>
</evidence>
<dbReference type="OrthoDB" id="5600252at2759"/>
<dbReference type="GO" id="GO:0005634">
    <property type="term" value="C:nucleus"/>
    <property type="evidence" value="ECO:0007669"/>
    <property type="project" value="UniProtKB-SubCell"/>
</dbReference>
<dbReference type="PROSITE" id="PS51061">
    <property type="entry name" value="R3H"/>
    <property type="match status" value="1"/>
</dbReference>
<dbReference type="Pfam" id="PF00271">
    <property type="entry name" value="Helicase_C"/>
    <property type="match status" value="1"/>
</dbReference>
<keyword evidence="15" id="KW-1185">Reference proteome</keyword>